<evidence type="ECO:0000313" key="3">
    <source>
        <dbReference type="EMBL" id="KAK1129678.1"/>
    </source>
</evidence>
<feature type="transmembrane region" description="Helical" evidence="2">
    <location>
        <begin position="6"/>
        <end position="25"/>
    </location>
</feature>
<name>A0AA40G2D1_9HYME</name>
<dbReference type="EMBL" id="JAHYIQ010000008">
    <property type="protein sequence ID" value="KAK1129678.1"/>
    <property type="molecule type" value="Genomic_DNA"/>
</dbReference>
<keyword evidence="2" id="KW-0812">Transmembrane</keyword>
<evidence type="ECO:0000313" key="4">
    <source>
        <dbReference type="Proteomes" id="UP001177670"/>
    </source>
</evidence>
<keyword evidence="4" id="KW-1185">Reference proteome</keyword>
<keyword evidence="2" id="KW-1133">Transmembrane helix</keyword>
<gene>
    <name evidence="3" type="ORF">K0M31_019394</name>
</gene>
<dbReference type="Proteomes" id="UP001177670">
    <property type="component" value="Unassembled WGS sequence"/>
</dbReference>
<organism evidence="3 4">
    <name type="scientific">Melipona bicolor</name>
    <dbReference type="NCBI Taxonomy" id="60889"/>
    <lineage>
        <taxon>Eukaryota</taxon>
        <taxon>Metazoa</taxon>
        <taxon>Ecdysozoa</taxon>
        <taxon>Arthropoda</taxon>
        <taxon>Hexapoda</taxon>
        <taxon>Insecta</taxon>
        <taxon>Pterygota</taxon>
        <taxon>Neoptera</taxon>
        <taxon>Endopterygota</taxon>
        <taxon>Hymenoptera</taxon>
        <taxon>Apocrita</taxon>
        <taxon>Aculeata</taxon>
        <taxon>Apoidea</taxon>
        <taxon>Anthophila</taxon>
        <taxon>Apidae</taxon>
        <taxon>Melipona</taxon>
    </lineage>
</organism>
<sequence length="147" mass="17691">MGKILVDFLISNMFFMLLSSIVICIRLKTYRTIINVGEDKVVETDVVDEPVIREEDLVVKLPERERLERKKLEREKLERERLEHEKLEREKLEREKLEREKIDGEPSKHDDIDERELAIFKDECDPSCPRRISQSKYIYIICCYCRC</sequence>
<evidence type="ECO:0000256" key="2">
    <source>
        <dbReference type="SAM" id="Phobius"/>
    </source>
</evidence>
<evidence type="ECO:0000256" key="1">
    <source>
        <dbReference type="SAM" id="Coils"/>
    </source>
</evidence>
<comment type="caution">
    <text evidence="3">The sequence shown here is derived from an EMBL/GenBank/DDBJ whole genome shotgun (WGS) entry which is preliminary data.</text>
</comment>
<feature type="coiled-coil region" evidence="1">
    <location>
        <begin position="65"/>
        <end position="102"/>
    </location>
</feature>
<protein>
    <submittedName>
        <fullName evidence="3">Uncharacterized protein</fullName>
    </submittedName>
</protein>
<dbReference type="AlphaFoldDB" id="A0AA40G2D1"/>
<accession>A0AA40G2D1</accession>
<proteinExistence type="predicted"/>
<keyword evidence="1" id="KW-0175">Coiled coil</keyword>
<keyword evidence="2" id="KW-0472">Membrane</keyword>
<reference evidence="3" key="1">
    <citation type="submission" date="2021-10" db="EMBL/GenBank/DDBJ databases">
        <title>Melipona bicolor Genome sequencing and assembly.</title>
        <authorList>
            <person name="Araujo N.S."/>
            <person name="Arias M.C."/>
        </authorList>
    </citation>
    <scope>NUCLEOTIDE SEQUENCE</scope>
    <source>
        <strain evidence="3">USP_2M_L1-L4_2017</strain>
        <tissue evidence="3">Whole body</tissue>
    </source>
</reference>